<dbReference type="InterPro" id="IPR036286">
    <property type="entry name" value="LexA/Signal_pep-like_sf"/>
</dbReference>
<dbReference type="GO" id="GO:0009003">
    <property type="term" value="F:signal peptidase activity"/>
    <property type="evidence" value="ECO:0007669"/>
    <property type="project" value="UniProtKB-EC"/>
</dbReference>
<dbReference type="Pfam" id="PF10502">
    <property type="entry name" value="Peptidase_S26"/>
    <property type="match status" value="1"/>
</dbReference>
<evidence type="ECO:0000313" key="9">
    <source>
        <dbReference type="EMBL" id="SDN95376.1"/>
    </source>
</evidence>
<protein>
    <recommendedName>
        <fullName evidence="4 7">Signal peptidase I</fullName>
        <ecNumber evidence="4 7">3.4.21.89</ecNumber>
    </recommendedName>
</protein>
<reference evidence="9 10" key="1">
    <citation type="submission" date="2016-10" db="EMBL/GenBank/DDBJ databases">
        <authorList>
            <person name="de Groot N.N."/>
        </authorList>
    </citation>
    <scope>NUCLEOTIDE SEQUENCE [LARGE SCALE GENOMIC DNA]</scope>
    <source>
        <strain evidence="9 10">CGMCC 1.11147</strain>
    </source>
</reference>
<proteinExistence type="inferred from homology"/>
<sequence>MPDADAPEEPTKRKLPLWLETVMLLTIAILLALVIKTLFVQAFYIPSASMKPGLVENDRILVQKVSYWFGGSPDRGDVVVFEDPGGWLTGLAPEPASPLVKVLTKIGLYPSGGHLVKRVIGLPGDEIVCCDAEGRISVNGVALDEDDFIKPQPKCDGPMPGPACDWTVESVPEDSLFVMGDNRNQSADSSARLCVNAGPNCDPNDAFVPIDLVVGKVFALVWPLGRAELIGTPDVFDNVPDAD</sequence>
<evidence type="ECO:0000256" key="4">
    <source>
        <dbReference type="ARBA" id="ARBA00013208"/>
    </source>
</evidence>
<comment type="similarity">
    <text evidence="3 7">Belongs to the peptidase S26 family.</text>
</comment>
<keyword evidence="10" id="KW-1185">Reference proteome</keyword>
<dbReference type="InterPro" id="IPR019758">
    <property type="entry name" value="Pept_S26A_signal_pept_1_CS"/>
</dbReference>
<keyword evidence="7" id="KW-0645">Protease</keyword>
<keyword evidence="7" id="KW-1133">Transmembrane helix</keyword>
<dbReference type="AlphaFoldDB" id="A0A1H0FL66"/>
<evidence type="ECO:0000256" key="5">
    <source>
        <dbReference type="ARBA" id="ARBA00022801"/>
    </source>
</evidence>
<dbReference type="RefSeq" id="WP_245715306.1">
    <property type="nucleotide sequence ID" value="NZ_BKAE01000018.1"/>
</dbReference>
<feature type="active site" evidence="6">
    <location>
        <position position="117"/>
    </location>
</feature>
<evidence type="ECO:0000259" key="8">
    <source>
        <dbReference type="Pfam" id="PF10502"/>
    </source>
</evidence>
<comment type="catalytic activity">
    <reaction evidence="1 7">
        <text>Cleavage of hydrophobic, N-terminal signal or leader sequences from secreted and periplasmic proteins.</text>
        <dbReference type="EC" id="3.4.21.89"/>
    </reaction>
</comment>
<gene>
    <name evidence="9" type="ORF">SAMN05192576_3069</name>
</gene>
<dbReference type="NCBIfam" id="TIGR02227">
    <property type="entry name" value="sigpep_I_bact"/>
    <property type="match status" value="1"/>
</dbReference>
<comment type="subcellular location">
    <subcellularLocation>
        <location evidence="2">Cell membrane</location>
        <topology evidence="2">Single-pass type II membrane protein</topology>
    </subcellularLocation>
    <subcellularLocation>
        <location evidence="7">Membrane</location>
        <topology evidence="7">Single-pass type II membrane protein</topology>
    </subcellularLocation>
</comment>
<dbReference type="GO" id="GO:0004252">
    <property type="term" value="F:serine-type endopeptidase activity"/>
    <property type="evidence" value="ECO:0007669"/>
    <property type="project" value="InterPro"/>
</dbReference>
<dbReference type="STRING" id="1005944.SAMN05192576_3069"/>
<dbReference type="Gene3D" id="2.10.109.10">
    <property type="entry name" value="Umud Fragment, subunit A"/>
    <property type="match status" value="1"/>
</dbReference>
<dbReference type="EMBL" id="FNIC01000005">
    <property type="protein sequence ID" value="SDN95376.1"/>
    <property type="molecule type" value="Genomic_DNA"/>
</dbReference>
<dbReference type="PANTHER" id="PTHR43390">
    <property type="entry name" value="SIGNAL PEPTIDASE I"/>
    <property type="match status" value="1"/>
</dbReference>
<dbReference type="EC" id="3.4.21.89" evidence="4 7"/>
<evidence type="ECO:0000256" key="1">
    <source>
        <dbReference type="ARBA" id="ARBA00000677"/>
    </source>
</evidence>
<evidence type="ECO:0000256" key="6">
    <source>
        <dbReference type="PIRSR" id="PIRSR600223-1"/>
    </source>
</evidence>
<keyword evidence="7" id="KW-0812">Transmembrane</keyword>
<evidence type="ECO:0000313" key="10">
    <source>
        <dbReference type="Proteomes" id="UP000199004"/>
    </source>
</evidence>
<dbReference type="GO" id="GO:0005886">
    <property type="term" value="C:plasma membrane"/>
    <property type="evidence" value="ECO:0007669"/>
    <property type="project" value="UniProtKB-SubCell"/>
</dbReference>
<evidence type="ECO:0000256" key="3">
    <source>
        <dbReference type="ARBA" id="ARBA00009370"/>
    </source>
</evidence>
<dbReference type="Proteomes" id="UP000199004">
    <property type="component" value="Unassembled WGS sequence"/>
</dbReference>
<dbReference type="PROSITE" id="PS00761">
    <property type="entry name" value="SPASE_I_3"/>
    <property type="match status" value="1"/>
</dbReference>
<dbReference type="CDD" id="cd06530">
    <property type="entry name" value="S26_SPase_I"/>
    <property type="match status" value="1"/>
</dbReference>
<dbReference type="InterPro" id="IPR019533">
    <property type="entry name" value="Peptidase_S26"/>
</dbReference>
<evidence type="ECO:0000256" key="2">
    <source>
        <dbReference type="ARBA" id="ARBA00004401"/>
    </source>
</evidence>
<feature type="domain" description="Peptidase S26" evidence="8">
    <location>
        <begin position="19"/>
        <end position="222"/>
    </location>
</feature>
<accession>A0A1H0FL66</accession>
<feature type="transmembrane region" description="Helical" evidence="7">
    <location>
        <begin position="22"/>
        <end position="45"/>
    </location>
</feature>
<organism evidence="9 10">
    <name type="scientific">Nocardioides szechwanensis</name>
    <dbReference type="NCBI Taxonomy" id="1005944"/>
    <lineage>
        <taxon>Bacteria</taxon>
        <taxon>Bacillati</taxon>
        <taxon>Actinomycetota</taxon>
        <taxon>Actinomycetes</taxon>
        <taxon>Propionibacteriales</taxon>
        <taxon>Nocardioidaceae</taxon>
        <taxon>Nocardioides</taxon>
    </lineage>
</organism>
<keyword evidence="5 7" id="KW-0378">Hydrolase</keyword>
<dbReference type="InterPro" id="IPR000223">
    <property type="entry name" value="Pept_S26A_signal_pept_1"/>
</dbReference>
<dbReference type="PRINTS" id="PR00727">
    <property type="entry name" value="LEADERPTASE"/>
</dbReference>
<dbReference type="SUPFAM" id="SSF51306">
    <property type="entry name" value="LexA/Signal peptidase"/>
    <property type="match status" value="1"/>
</dbReference>
<name>A0A1H0FL66_9ACTN</name>
<keyword evidence="7" id="KW-0472">Membrane</keyword>
<evidence type="ECO:0000256" key="7">
    <source>
        <dbReference type="RuleBase" id="RU362042"/>
    </source>
</evidence>
<feature type="active site" evidence="6">
    <location>
        <position position="49"/>
    </location>
</feature>
<dbReference type="PANTHER" id="PTHR43390:SF1">
    <property type="entry name" value="CHLOROPLAST PROCESSING PEPTIDASE"/>
    <property type="match status" value="1"/>
</dbReference>
<dbReference type="GO" id="GO:0006465">
    <property type="term" value="P:signal peptide processing"/>
    <property type="evidence" value="ECO:0007669"/>
    <property type="project" value="InterPro"/>
</dbReference>